<dbReference type="AlphaFoldDB" id="A0A8B6HIP3"/>
<keyword evidence="1" id="KW-0175">Coiled coil</keyword>
<proteinExistence type="predicted"/>
<reference evidence="3" key="1">
    <citation type="submission" date="2018-11" db="EMBL/GenBank/DDBJ databases">
        <authorList>
            <person name="Alioto T."/>
            <person name="Alioto T."/>
        </authorList>
    </citation>
    <scope>NUCLEOTIDE SEQUENCE</scope>
</reference>
<gene>
    <name evidence="3" type="ORF">MGAL_10B054034</name>
</gene>
<name>A0A8B6HIP3_MYTGA</name>
<protein>
    <submittedName>
        <fullName evidence="3">Uncharacterized protein</fullName>
    </submittedName>
</protein>
<feature type="chain" id="PRO_5032876361" evidence="2">
    <location>
        <begin position="21"/>
        <end position="262"/>
    </location>
</feature>
<organism evidence="3 4">
    <name type="scientific">Mytilus galloprovincialis</name>
    <name type="common">Mediterranean mussel</name>
    <dbReference type="NCBI Taxonomy" id="29158"/>
    <lineage>
        <taxon>Eukaryota</taxon>
        <taxon>Metazoa</taxon>
        <taxon>Spiralia</taxon>
        <taxon>Lophotrochozoa</taxon>
        <taxon>Mollusca</taxon>
        <taxon>Bivalvia</taxon>
        <taxon>Autobranchia</taxon>
        <taxon>Pteriomorphia</taxon>
        <taxon>Mytilida</taxon>
        <taxon>Mytiloidea</taxon>
        <taxon>Mytilidae</taxon>
        <taxon>Mytilinae</taxon>
        <taxon>Mytilus</taxon>
    </lineage>
</organism>
<evidence type="ECO:0000256" key="2">
    <source>
        <dbReference type="SAM" id="SignalP"/>
    </source>
</evidence>
<evidence type="ECO:0000313" key="3">
    <source>
        <dbReference type="EMBL" id="VDI79910.1"/>
    </source>
</evidence>
<sequence length="262" mass="29987">MKSEVLLFTVLLALIQSSGGFLLDGPTIGGKQTTGNTQFLTETEFIQAKQSKFDLLETKLAEVDNRNKTNNDCISMEEYVALEQKLSNVEQKLANVEQKLTNAQRKNDQMEQENAAEKNELFSLKNNSSKQNIKIEELQKLVTIKPLQEFSALQQSVHQNADKIQFLTMNEQARGQDFLALYNITITTGRKLAEMKASTNNLILELKHNQTMEMNHMKQTLDKQLTNLQTSYNATINEFETKEIYLLQQSVHLNEDKLHFLI</sequence>
<dbReference type="Proteomes" id="UP000596742">
    <property type="component" value="Unassembled WGS sequence"/>
</dbReference>
<feature type="coiled-coil region" evidence="1">
    <location>
        <begin position="46"/>
        <end position="127"/>
    </location>
</feature>
<dbReference type="OrthoDB" id="10389017at2759"/>
<accession>A0A8B6HIP3</accession>
<comment type="caution">
    <text evidence="3">The sequence shown here is derived from an EMBL/GenBank/DDBJ whole genome shotgun (WGS) entry which is preliminary data.</text>
</comment>
<evidence type="ECO:0000256" key="1">
    <source>
        <dbReference type="SAM" id="Coils"/>
    </source>
</evidence>
<keyword evidence="2" id="KW-0732">Signal</keyword>
<keyword evidence="4" id="KW-1185">Reference proteome</keyword>
<dbReference type="EMBL" id="UYJE01010121">
    <property type="protein sequence ID" value="VDI79910.1"/>
    <property type="molecule type" value="Genomic_DNA"/>
</dbReference>
<evidence type="ECO:0000313" key="4">
    <source>
        <dbReference type="Proteomes" id="UP000596742"/>
    </source>
</evidence>
<feature type="signal peptide" evidence="2">
    <location>
        <begin position="1"/>
        <end position="20"/>
    </location>
</feature>